<dbReference type="PROSITE" id="PS51257">
    <property type="entry name" value="PROKAR_LIPOPROTEIN"/>
    <property type="match status" value="1"/>
</dbReference>
<dbReference type="InterPro" id="IPR050360">
    <property type="entry name" value="MFS_Sugar_Transporters"/>
</dbReference>
<feature type="domain" description="Major facilitator superfamily (MFS) profile" evidence="9">
    <location>
        <begin position="19"/>
        <end position="463"/>
    </location>
</feature>
<name>A0A2T3Z1E9_TRIA4</name>
<feature type="transmembrane region" description="Helical" evidence="8">
    <location>
        <begin position="158"/>
        <end position="178"/>
    </location>
</feature>
<feature type="transmembrane region" description="Helical" evidence="8">
    <location>
        <begin position="374"/>
        <end position="396"/>
    </location>
</feature>
<keyword evidence="11" id="KW-1185">Reference proteome</keyword>
<feature type="transmembrane region" description="Helical" evidence="8">
    <location>
        <begin position="342"/>
        <end position="362"/>
    </location>
</feature>
<reference evidence="10 11" key="1">
    <citation type="submission" date="2016-07" db="EMBL/GenBank/DDBJ databases">
        <title>Multiple horizontal gene transfer events from other fungi enriched the ability of initially mycotrophic Trichoderma (Ascomycota) to feed on dead plant biomass.</title>
        <authorList>
            <consortium name="DOE Joint Genome Institute"/>
            <person name="Aerts A."/>
            <person name="Atanasova L."/>
            <person name="Chenthamara K."/>
            <person name="Zhang J."/>
            <person name="Grujic M."/>
            <person name="Henrissat B."/>
            <person name="Kuo A."/>
            <person name="Salamov A."/>
            <person name="Lipzen A."/>
            <person name="Labutti K."/>
            <person name="Barry K."/>
            <person name="Miao Y."/>
            <person name="Rahimi M.J."/>
            <person name="Shen Q."/>
            <person name="Grigoriev I.V."/>
            <person name="Kubicek C.P."/>
            <person name="Druzhinina I.S."/>
        </authorList>
    </citation>
    <scope>NUCLEOTIDE SEQUENCE [LARGE SCALE GENOMIC DNA]</scope>
    <source>
        <strain evidence="10 11">CBS 433.97</strain>
    </source>
</reference>
<organism evidence="10 11">
    <name type="scientific">Trichoderma asperellum (strain ATCC 204424 / CBS 433.97 / NBRC 101777)</name>
    <dbReference type="NCBI Taxonomy" id="1042311"/>
    <lineage>
        <taxon>Eukaryota</taxon>
        <taxon>Fungi</taxon>
        <taxon>Dikarya</taxon>
        <taxon>Ascomycota</taxon>
        <taxon>Pezizomycotina</taxon>
        <taxon>Sordariomycetes</taxon>
        <taxon>Hypocreomycetidae</taxon>
        <taxon>Hypocreales</taxon>
        <taxon>Hypocreaceae</taxon>
        <taxon>Trichoderma</taxon>
    </lineage>
</organism>
<evidence type="ECO:0000256" key="7">
    <source>
        <dbReference type="RuleBase" id="RU003346"/>
    </source>
</evidence>
<feature type="transmembrane region" description="Helical" evidence="8">
    <location>
        <begin position="314"/>
        <end position="335"/>
    </location>
</feature>
<evidence type="ECO:0000313" key="10">
    <source>
        <dbReference type="EMBL" id="PTB38644.1"/>
    </source>
</evidence>
<feature type="transmembrane region" description="Helical" evidence="8">
    <location>
        <begin position="416"/>
        <end position="434"/>
    </location>
</feature>
<dbReference type="PROSITE" id="PS50850">
    <property type="entry name" value="MFS"/>
    <property type="match status" value="1"/>
</dbReference>
<dbReference type="PANTHER" id="PTHR48022:SF77">
    <property type="entry name" value="MAJOR FACILITATOR SUPERFAMILY (MFS) PROFILE DOMAIN-CONTAINING PROTEIN"/>
    <property type="match status" value="1"/>
</dbReference>
<dbReference type="Gene3D" id="1.20.1250.20">
    <property type="entry name" value="MFS general substrate transporter like domains"/>
    <property type="match status" value="1"/>
</dbReference>
<gene>
    <name evidence="10" type="ORF">M441DRAFT_28991</name>
</gene>
<feature type="transmembrane region" description="Helical" evidence="8">
    <location>
        <begin position="65"/>
        <end position="85"/>
    </location>
</feature>
<dbReference type="Proteomes" id="UP000240493">
    <property type="component" value="Unassembled WGS sequence"/>
</dbReference>
<feature type="transmembrane region" description="Helical" evidence="8">
    <location>
        <begin position="440"/>
        <end position="459"/>
    </location>
</feature>
<comment type="similarity">
    <text evidence="2 7">Belongs to the major facilitator superfamily. Sugar transporter (TC 2.A.1.1) family.</text>
</comment>
<accession>A0A2T3Z1E9</accession>
<dbReference type="OrthoDB" id="6612291at2759"/>
<proteinExistence type="inferred from homology"/>
<dbReference type="InterPro" id="IPR005829">
    <property type="entry name" value="Sugar_transporter_CS"/>
</dbReference>
<dbReference type="GO" id="GO:0005351">
    <property type="term" value="F:carbohydrate:proton symporter activity"/>
    <property type="evidence" value="ECO:0007669"/>
    <property type="project" value="TreeGrafter"/>
</dbReference>
<dbReference type="NCBIfam" id="TIGR00879">
    <property type="entry name" value="SP"/>
    <property type="match status" value="1"/>
</dbReference>
<evidence type="ECO:0000256" key="2">
    <source>
        <dbReference type="ARBA" id="ARBA00010992"/>
    </source>
</evidence>
<comment type="subcellular location">
    <subcellularLocation>
        <location evidence="1">Membrane</location>
        <topology evidence="1">Multi-pass membrane protein</topology>
    </subcellularLocation>
</comment>
<dbReference type="InterPro" id="IPR005828">
    <property type="entry name" value="MFS_sugar_transport-like"/>
</dbReference>
<dbReference type="GO" id="GO:0016020">
    <property type="term" value="C:membrane"/>
    <property type="evidence" value="ECO:0007669"/>
    <property type="project" value="UniProtKB-SubCell"/>
</dbReference>
<dbReference type="InterPro" id="IPR020846">
    <property type="entry name" value="MFS_dom"/>
</dbReference>
<evidence type="ECO:0000313" key="11">
    <source>
        <dbReference type="Proteomes" id="UP000240493"/>
    </source>
</evidence>
<evidence type="ECO:0000256" key="5">
    <source>
        <dbReference type="ARBA" id="ARBA00022989"/>
    </source>
</evidence>
<dbReference type="STRING" id="1042311.A0A2T3Z1E9"/>
<keyword evidence="5 8" id="KW-1133">Transmembrane helix</keyword>
<sequence length="516" mass="56732">MAAVPRSAWAMATPMLLFSCFCLLVGDMLFGFDTASFGGILSNPGFIRQFGAYNPVTKGYAFDSLHISLLSSLAFIGKFIGCFLAGPCIERFGHRIVFIMLSVVSAIGIIVEITAAGTGPGTGRYAQFIVGRIIVYISIGLVEVNVTQAEIVPADFRGLVVVSLQLFLNAGTLLATGVNKRFSTYTGATGWKTVTGIQFIFASLIALFTIFIPNSPRWLLSRDREEEAVAALRRIRPKEDASNGNCEAEIIAIKEAIQEDVRKAPWLDLVRGTNARRTMIVMVYYFFQQATGQAFVSTYQTVFYRDNGYAAHAFTYPIINSCLSLVSVIPGMYAVDKFGRRATLLLSFFLQGFFMFLLAGLGQIDGKSRSESDMVVASFMLYAFFYNMGGASIPYLLGSEIPNAALREKTQSIGAAWNVIWAFVTNFIIPYMINSIHFKVGWVFGSICMLALAFTFFVLPETKGRRLEDIDAIFETPFNPFAPHPARFTDHELGFGGLEGQEKGADVDASHVHVNP</sequence>
<dbReference type="PANTHER" id="PTHR48022">
    <property type="entry name" value="PLASTIDIC GLUCOSE TRANSPORTER 4"/>
    <property type="match status" value="1"/>
</dbReference>
<evidence type="ECO:0000256" key="6">
    <source>
        <dbReference type="ARBA" id="ARBA00023136"/>
    </source>
</evidence>
<dbReference type="EMBL" id="KZ679265">
    <property type="protein sequence ID" value="PTB38644.1"/>
    <property type="molecule type" value="Genomic_DNA"/>
</dbReference>
<feature type="transmembrane region" description="Helical" evidence="8">
    <location>
        <begin position="190"/>
        <end position="212"/>
    </location>
</feature>
<dbReference type="PROSITE" id="PS00216">
    <property type="entry name" value="SUGAR_TRANSPORT_1"/>
    <property type="match status" value="1"/>
</dbReference>
<feature type="transmembrane region" description="Helical" evidence="8">
    <location>
        <begin position="97"/>
        <end position="119"/>
    </location>
</feature>
<keyword evidence="4 8" id="KW-0812">Transmembrane</keyword>
<evidence type="ECO:0000256" key="1">
    <source>
        <dbReference type="ARBA" id="ARBA00004141"/>
    </source>
</evidence>
<dbReference type="AlphaFoldDB" id="A0A2T3Z1E9"/>
<protein>
    <recommendedName>
        <fullName evidence="9">Major facilitator superfamily (MFS) profile domain-containing protein</fullName>
    </recommendedName>
</protein>
<evidence type="ECO:0000256" key="4">
    <source>
        <dbReference type="ARBA" id="ARBA00022692"/>
    </source>
</evidence>
<feature type="transmembrane region" description="Helical" evidence="8">
    <location>
        <begin position="125"/>
        <end position="146"/>
    </location>
</feature>
<feature type="transmembrane region" description="Helical" evidence="8">
    <location>
        <begin position="281"/>
        <end position="302"/>
    </location>
</feature>
<dbReference type="SUPFAM" id="SSF103473">
    <property type="entry name" value="MFS general substrate transporter"/>
    <property type="match status" value="1"/>
</dbReference>
<keyword evidence="6 8" id="KW-0472">Membrane</keyword>
<evidence type="ECO:0000256" key="8">
    <source>
        <dbReference type="SAM" id="Phobius"/>
    </source>
</evidence>
<keyword evidence="3 7" id="KW-0813">Transport</keyword>
<dbReference type="InterPro" id="IPR003663">
    <property type="entry name" value="Sugar/inositol_transpt"/>
</dbReference>
<dbReference type="InterPro" id="IPR036259">
    <property type="entry name" value="MFS_trans_sf"/>
</dbReference>
<evidence type="ECO:0000259" key="9">
    <source>
        <dbReference type="PROSITE" id="PS50850"/>
    </source>
</evidence>
<dbReference type="Pfam" id="PF00083">
    <property type="entry name" value="Sugar_tr"/>
    <property type="match status" value="1"/>
</dbReference>
<evidence type="ECO:0000256" key="3">
    <source>
        <dbReference type="ARBA" id="ARBA00022448"/>
    </source>
</evidence>